<evidence type="ECO:0000313" key="2">
    <source>
        <dbReference type="EMBL" id="KAF6811394.1"/>
    </source>
</evidence>
<gene>
    <name evidence="2" type="ORF">CPLU01_15123</name>
</gene>
<organism evidence="2 3">
    <name type="scientific">Colletotrichum plurivorum</name>
    <dbReference type="NCBI Taxonomy" id="2175906"/>
    <lineage>
        <taxon>Eukaryota</taxon>
        <taxon>Fungi</taxon>
        <taxon>Dikarya</taxon>
        <taxon>Ascomycota</taxon>
        <taxon>Pezizomycotina</taxon>
        <taxon>Sordariomycetes</taxon>
        <taxon>Hypocreomycetidae</taxon>
        <taxon>Glomerellales</taxon>
        <taxon>Glomerellaceae</taxon>
        <taxon>Colletotrichum</taxon>
        <taxon>Colletotrichum orchidearum species complex</taxon>
    </lineage>
</organism>
<reference evidence="2" key="1">
    <citation type="journal article" date="2020" name="Phytopathology">
        <title>Genome Sequence Resources of Colletotrichum truncatum, C. plurivorum, C. musicola, and C. sojae: Four Species Pathogenic to Soybean (Glycine max).</title>
        <authorList>
            <person name="Rogerio F."/>
            <person name="Boufleur T.R."/>
            <person name="Ciampi-Guillardi M."/>
            <person name="Sukno S.A."/>
            <person name="Thon M.R."/>
            <person name="Massola Junior N.S."/>
            <person name="Baroncelli R."/>
        </authorList>
    </citation>
    <scope>NUCLEOTIDE SEQUENCE</scope>
    <source>
        <strain evidence="2">LFN00145</strain>
    </source>
</reference>
<dbReference type="Proteomes" id="UP000654918">
    <property type="component" value="Unassembled WGS sequence"/>
</dbReference>
<name>A0A8H6JE01_9PEZI</name>
<keyword evidence="3" id="KW-1185">Reference proteome</keyword>
<sequence length="122" mass="13358">MRLKTLDPADEPGRPIGFSAPSSVVIRWCKIVGFQMIQYRRISPGALIHDAPVIRACQLTIHLGSPSTDKLVSFVIGSEGPLCFRAARTRQHGKGPTRPWLERKTLSRNDSVAGGTKSHQAV</sequence>
<feature type="region of interest" description="Disordered" evidence="1">
    <location>
        <begin position="87"/>
        <end position="122"/>
    </location>
</feature>
<dbReference type="AlphaFoldDB" id="A0A8H6JE01"/>
<evidence type="ECO:0000313" key="3">
    <source>
        <dbReference type="Proteomes" id="UP000654918"/>
    </source>
</evidence>
<evidence type="ECO:0000256" key="1">
    <source>
        <dbReference type="SAM" id="MobiDB-lite"/>
    </source>
</evidence>
<dbReference type="EMBL" id="WIGO01000465">
    <property type="protein sequence ID" value="KAF6811394.1"/>
    <property type="molecule type" value="Genomic_DNA"/>
</dbReference>
<comment type="caution">
    <text evidence="2">The sequence shown here is derived from an EMBL/GenBank/DDBJ whole genome shotgun (WGS) entry which is preliminary data.</text>
</comment>
<accession>A0A8H6JE01</accession>
<protein>
    <submittedName>
        <fullName evidence="2">Uncharacterized protein</fullName>
    </submittedName>
</protein>
<proteinExistence type="predicted"/>